<sequence length="291" mass="32755">MFSQIFCTFSMLMIAAVSLVLNVKAYGHRLPAAAKSLIFNTNDNSARQIVHNSAFYWANVIILVGTQVFKVPIRDFEESAFWKELDLAGGKGSRDDDPIVLEGVSSAEFESLLRVIHMHDSGKLELQVLISALKLSTSWQLIDARNNTIQQLHPMVSTNFAMLVDLGTTYFVLSWLQLGLYKLVERGTRITDAEATYFRRDSILKVWEAQERVREGGSDPLNTVFDVFNAEIRKVERESNVYGAVTVFGWPPERSLVRIAAATTGARAIISPSYGYSQRRQVPLTPSLRRY</sequence>
<dbReference type="Proteomes" id="UP000217790">
    <property type="component" value="Unassembled WGS sequence"/>
</dbReference>
<evidence type="ECO:0000313" key="2">
    <source>
        <dbReference type="EMBL" id="PBK86954.1"/>
    </source>
</evidence>
<dbReference type="OMA" id="GWPPERS"/>
<organism evidence="2 3">
    <name type="scientific">Armillaria gallica</name>
    <name type="common">Bulbous honey fungus</name>
    <name type="synonym">Armillaria bulbosa</name>
    <dbReference type="NCBI Taxonomy" id="47427"/>
    <lineage>
        <taxon>Eukaryota</taxon>
        <taxon>Fungi</taxon>
        <taxon>Dikarya</taxon>
        <taxon>Basidiomycota</taxon>
        <taxon>Agaricomycotina</taxon>
        <taxon>Agaricomycetes</taxon>
        <taxon>Agaricomycetidae</taxon>
        <taxon>Agaricales</taxon>
        <taxon>Marasmiineae</taxon>
        <taxon>Physalacriaceae</taxon>
        <taxon>Armillaria</taxon>
    </lineage>
</organism>
<dbReference type="EMBL" id="KZ293681">
    <property type="protein sequence ID" value="PBK86954.1"/>
    <property type="molecule type" value="Genomic_DNA"/>
</dbReference>
<dbReference type="AlphaFoldDB" id="A0A2H3CZN9"/>
<gene>
    <name evidence="2" type="ORF">ARMGADRAFT_1086059</name>
</gene>
<protein>
    <recommendedName>
        <fullName evidence="4">BTB domain-containing protein</fullName>
    </recommendedName>
</protein>
<name>A0A2H3CZN9_ARMGA</name>
<dbReference type="InParanoid" id="A0A2H3CZN9"/>
<reference evidence="3" key="1">
    <citation type="journal article" date="2017" name="Nat. Ecol. Evol.">
        <title>Genome expansion and lineage-specific genetic innovations in the forest pathogenic fungi Armillaria.</title>
        <authorList>
            <person name="Sipos G."/>
            <person name="Prasanna A.N."/>
            <person name="Walter M.C."/>
            <person name="O'Connor E."/>
            <person name="Balint B."/>
            <person name="Krizsan K."/>
            <person name="Kiss B."/>
            <person name="Hess J."/>
            <person name="Varga T."/>
            <person name="Slot J."/>
            <person name="Riley R."/>
            <person name="Boka B."/>
            <person name="Rigling D."/>
            <person name="Barry K."/>
            <person name="Lee J."/>
            <person name="Mihaltcheva S."/>
            <person name="LaButti K."/>
            <person name="Lipzen A."/>
            <person name="Waldron R."/>
            <person name="Moloney N.M."/>
            <person name="Sperisen C."/>
            <person name="Kredics L."/>
            <person name="Vagvoelgyi C."/>
            <person name="Patrignani A."/>
            <person name="Fitzpatrick D."/>
            <person name="Nagy I."/>
            <person name="Doyle S."/>
            <person name="Anderson J.B."/>
            <person name="Grigoriev I.V."/>
            <person name="Gueldener U."/>
            <person name="Muensterkoetter M."/>
            <person name="Nagy L.G."/>
        </authorList>
    </citation>
    <scope>NUCLEOTIDE SEQUENCE [LARGE SCALE GENOMIC DNA]</scope>
    <source>
        <strain evidence="3">Ar21-2</strain>
    </source>
</reference>
<proteinExistence type="predicted"/>
<dbReference type="OrthoDB" id="2593747at2759"/>
<accession>A0A2H3CZN9</accession>
<keyword evidence="1" id="KW-0732">Signal</keyword>
<keyword evidence="3" id="KW-1185">Reference proteome</keyword>
<evidence type="ECO:0000256" key="1">
    <source>
        <dbReference type="SAM" id="SignalP"/>
    </source>
</evidence>
<feature type="chain" id="PRO_5013763006" description="BTB domain-containing protein" evidence="1">
    <location>
        <begin position="28"/>
        <end position="291"/>
    </location>
</feature>
<feature type="signal peptide" evidence="1">
    <location>
        <begin position="1"/>
        <end position="27"/>
    </location>
</feature>
<evidence type="ECO:0008006" key="4">
    <source>
        <dbReference type="Google" id="ProtNLM"/>
    </source>
</evidence>
<evidence type="ECO:0000313" key="3">
    <source>
        <dbReference type="Proteomes" id="UP000217790"/>
    </source>
</evidence>